<evidence type="ECO:0000313" key="2">
    <source>
        <dbReference type="Proteomes" id="UP000521943"/>
    </source>
</evidence>
<evidence type="ECO:0000313" key="1">
    <source>
        <dbReference type="EMBL" id="KAF6742273.1"/>
    </source>
</evidence>
<sequence>MGYEDYDSSFSHHRLSRRLASPGIFPGTFGCMVSHSGILYRPGTSRNWFALLIRCFSRFLSETRRERRGARLGYNRRPPRTTTNVYEGQDRCIRCSGPRSFRTLAVTAWRSFTGCGCIGLRLNDCAHSVSSPNSPNLFLTRFSRRVAIAHRKRHARFPRTLQTLEPATYFRARRTGAAGWYSEYLRRNGPHTIMIHARRTLRMDQVGPVRGLVNLGEHGNDLRRWSDGGLARALHWAPRF</sequence>
<gene>
    <name evidence="1" type="ORF">DFP72DRAFT_194685</name>
</gene>
<dbReference type="EMBL" id="JACGCI010000190">
    <property type="protein sequence ID" value="KAF6742273.1"/>
    <property type="molecule type" value="Genomic_DNA"/>
</dbReference>
<name>A0A8H6H8C2_9AGAR</name>
<accession>A0A8H6H8C2</accession>
<organism evidence="1 2">
    <name type="scientific">Ephemerocybe angulata</name>
    <dbReference type="NCBI Taxonomy" id="980116"/>
    <lineage>
        <taxon>Eukaryota</taxon>
        <taxon>Fungi</taxon>
        <taxon>Dikarya</taxon>
        <taxon>Basidiomycota</taxon>
        <taxon>Agaricomycotina</taxon>
        <taxon>Agaricomycetes</taxon>
        <taxon>Agaricomycetidae</taxon>
        <taxon>Agaricales</taxon>
        <taxon>Agaricineae</taxon>
        <taxon>Psathyrellaceae</taxon>
        <taxon>Ephemerocybe</taxon>
    </lineage>
</organism>
<comment type="caution">
    <text evidence="1">The sequence shown here is derived from an EMBL/GenBank/DDBJ whole genome shotgun (WGS) entry which is preliminary data.</text>
</comment>
<dbReference type="AlphaFoldDB" id="A0A8H6H8C2"/>
<keyword evidence="2" id="KW-1185">Reference proteome</keyword>
<dbReference type="Proteomes" id="UP000521943">
    <property type="component" value="Unassembled WGS sequence"/>
</dbReference>
<proteinExistence type="predicted"/>
<protein>
    <submittedName>
        <fullName evidence="1">Uncharacterized protein</fullName>
    </submittedName>
</protein>
<reference evidence="1 2" key="1">
    <citation type="submission" date="2020-07" db="EMBL/GenBank/DDBJ databases">
        <title>Comparative genomics of pyrophilous fungi reveals a link between fire events and developmental genes.</title>
        <authorList>
            <consortium name="DOE Joint Genome Institute"/>
            <person name="Steindorff A.S."/>
            <person name="Carver A."/>
            <person name="Calhoun S."/>
            <person name="Stillman K."/>
            <person name="Liu H."/>
            <person name="Lipzen A."/>
            <person name="Pangilinan J."/>
            <person name="Labutti K."/>
            <person name="Bruns T.D."/>
            <person name="Grigoriev I.V."/>
        </authorList>
    </citation>
    <scope>NUCLEOTIDE SEQUENCE [LARGE SCALE GENOMIC DNA]</scope>
    <source>
        <strain evidence="1 2">CBS 144469</strain>
    </source>
</reference>